<reference evidence="1 2" key="1">
    <citation type="submission" date="2024-04" db="EMBL/GenBank/DDBJ databases">
        <title>Phyllosticta paracitricarpa is synonymous to the EU quarantine fungus P. citricarpa based on phylogenomic analyses.</title>
        <authorList>
            <consortium name="Lawrence Berkeley National Laboratory"/>
            <person name="Van Ingen-Buijs V.A."/>
            <person name="Van Westerhoven A.C."/>
            <person name="Haridas S."/>
            <person name="Skiadas P."/>
            <person name="Martin F."/>
            <person name="Groenewald J.Z."/>
            <person name="Crous P.W."/>
            <person name="Seidl M.F."/>
        </authorList>
    </citation>
    <scope>NUCLEOTIDE SEQUENCE [LARGE SCALE GENOMIC DNA]</scope>
    <source>
        <strain evidence="1 2">CBS 123374</strain>
    </source>
</reference>
<gene>
    <name evidence="1" type="ORF">HDK90DRAFT_466771</name>
</gene>
<proteinExistence type="predicted"/>
<dbReference type="Proteomes" id="UP001492380">
    <property type="component" value="Unassembled WGS sequence"/>
</dbReference>
<protein>
    <submittedName>
        <fullName evidence="1">Uncharacterized protein</fullName>
    </submittedName>
</protein>
<sequence>MVPRCSTPSSLHDNYDLYKPPHLLALPQAHSIIRGKNQLNKTYGSPWTAHARRPTSGVFRLAISDITLLRKASSLLTEFFIKSSWRIFDAGDENQGSAGESESALVYSLTPDLPLAGHDEYINLPSCPHFNSQTTATVLLWHITLGIKTVSSAHDRRTQEYTSSAFSCLGIREFGDVRFLIVAGLSCEHHQRIVMEGMREHNAAI</sequence>
<organism evidence="1 2">
    <name type="scientific">Phyllosticta capitalensis</name>
    <dbReference type="NCBI Taxonomy" id="121624"/>
    <lineage>
        <taxon>Eukaryota</taxon>
        <taxon>Fungi</taxon>
        <taxon>Dikarya</taxon>
        <taxon>Ascomycota</taxon>
        <taxon>Pezizomycotina</taxon>
        <taxon>Dothideomycetes</taxon>
        <taxon>Dothideomycetes incertae sedis</taxon>
        <taxon>Botryosphaeriales</taxon>
        <taxon>Phyllostictaceae</taxon>
        <taxon>Phyllosticta</taxon>
    </lineage>
</organism>
<comment type="caution">
    <text evidence="1">The sequence shown here is derived from an EMBL/GenBank/DDBJ whole genome shotgun (WGS) entry which is preliminary data.</text>
</comment>
<name>A0ABR1YN41_9PEZI</name>
<evidence type="ECO:0000313" key="1">
    <source>
        <dbReference type="EMBL" id="KAK8233752.1"/>
    </source>
</evidence>
<evidence type="ECO:0000313" key="2">
    <source>
        <dbReference type="Proteomes" id="UP001492380"/>
    </source>
</evidence>
<dbReference type="EMBL" id="JBBWRZ010000006">
    <property type="protein sequence ID" value="KAK8233752.1"/>
    <property type="molecule type" value="Genomic_DNA"/>
</dbReference>
<keyword evidence="2" id="KW-1185">Reference proteome</keyword>
<accession>A0ABR1YN41</accession>